<dbReference type="InParanoid" id="A0A0C3PDX6"/>
<feature type="region of interest" description="Disordered" evidence="1">
    <location>
        <begin position="61"/>
        <end position="85"/>
    </location>
</feature>
<evidence type="ECO:0000313" key="2">
    <source>
        <dbReference type="EMBL" id="KIO06346.1"/>
    </source>
</evidence>
<evidence type="ECO:0000313" key="3">
    <source>
        <dbReference type="Proteomes" id="UP000054217"/>
    </source>
</evidence>
<dbReference type="Proteomes" id="UP000054217">
    <property type="component" value="Unassembled WGS sequence"/>
</dbReference>
<dbReference type="AlphaFoldDB" id="A0A0C3PDX6"/>
<reference evidence="2 3" key="1">
    <citation type="submission" date="2014-04" db="EMBL/GenBank/DDBJ databases">
        <authorList>
            <consortium name="DOE Joint Genome Institute"/>
            <person name="Kuo A."/>
            <person name="Kohler A."/>
            <person name="Costa M.D."/>
            <person name="Nagy L.G."/>
            <person name="Floudas D."/>
            <person name="Copeland A."/>
            <person name="Barry K.W."/>
            <person name="Cichocki N."/>
            <person name="Veneault-Fourrey C."/>
            <person name="LaButti K."/>
            <person name="Lindquist E.A."/>
            <person name="Lipzen A."/>
            <person name="Lundell T."/>
            <person name="Morin E."/>
            <person name="Murat C."/>
            <person name="Sun H."/>
            <person name="Tunlid A."/>
            <person name="Henrissat B."/>
            <person name="Grigoriev I.V."/>
            <person name="Hibbett D.S."/>
            <person name="Martin F."/>
            <person name="Nordberg H.P."/>
            <person name="Cantor M.N."/>
            <person name="Hua S.X."/>
        </authorList>
    </citation>
    <scope>NUCLEOTIDE SEQUENCE [LARGE SCALE GENOMIC DNA]</scope>
    <source>
        <strain evidence="2 3">Marx 270</strain>
    </source>
</reference>
<gene>
    <name evidence="2" type="ORF">M404DRAFT_998978</name>
</gene>
<organism evidence="2 3">
    <name type="scientific">Pisolithus tinctorius Marx 270</name>
    <dbReference type="NCBI Taxonomy" id="870435"/>
    <lineage>
        <taxon>Eukaryota</taxon>
        <taxon>Fungi</taxon>
        <taxon>Dikarya</taxon>
        <taxon>Basidiomycota</taxon>
        <taxon>Agaricomycotina</taxon>
        <taxon>Agaricomycetes</taxon>
        <taxon>Agaricomycetidae</taxon>
        <taxon>Boletales</taxon>
        <taxon>Sclerodermatineae</taxon>
        <taxon>Pisolithaceae</taxon>
        <taxon>Pisolithus</taxon>
    </lineage>
</organism>
<reference evidence="3" key="2">
    <citation type="submission" date="2015-01" db="EMBL/GenBank/DDBJ databases">
        <title>Evolutionary Origins and Diversification of the Mycorrhizal Mutualists.</title>
        <authorList>
            <consortium name="DOE Joint Genome Institute"/>
            <consortium name="Mycorrhizal Genomics Consortium"/>
            <person name="Kohler A."/>
            <person name="Kuo A."/>
            <person name="Nagy L.G."/>
            <person name="Floudas D."/>
            <person name="Copeland A."/>
            <person name="Barry K.W."/>
            <person name="Cichocki N."/>
            <person name="Veneault-Fourrey C."/>
            <person name="LaButti K."/>
            <person name="Lindquist E.A."/>
            <person name="Lipzen A."/>
            <person name="Lundell T."/>
            <person name="Morin E."/>
            <person name="Murat C."/>
            <person name="Riley R."/>
            <person name="Ohm R."/>
            <person name="Sun H."/>
            <person name="Tunlid A."/>
            <person name="Henrissat B."/>
            <person name="Grigoriev I.V."/>
            <person name="Hibbett D.S."/>
            <person name="Martin F."/>
        </authorList>
    </citation>
    <scope>NUCLEOTIDE SEQUENCE [LARGE SCALE GENOMIC DNA]</scope>
    <source>
        <strain evidence="3">Marx 270</strain>
    </source>
</reference>
<evidence type="ECO:0000256" key="1">
    <source>
        <dbReference type="SAM" id="MobiDB-lite"/>
    </source>
</evidence>
<proteinExistence type="predicted"/>
<protein>
    <submittedName>
        <fullName evidence="2">Uncharacterized protein</fullName>
    </submittedName>
</protein>
<accession>A0A0C3PDX6</accession>
<sequence length="85" mass="9523">MSTAREGAIGYSQEKQRSSQALAQFRSAEDIESISHKHLLFLNGWFENIDHHSPFIPVWGKESPLEDSTPSRDGTPPISWSHGCT</sequence>
<dbReference type="EMBL" id="KN831963">
    <property type="protein sequence ID" value="KIO06346.1"/>
    <property type="molecule type" value="Genomic_DNA"/>
</dbReference>
<dbReference type="HOGENOM" id="CLU_2513547_0_0_1"/>
<name>A0A0C3PDX6_PISTI</name>
<keyword evidence="3" id="KW-1185">Reference proteome</keyword>